<comment type="caution">
    <text evidence="2">The sequence shown here is derived from an EMBL/GenBank/DDBJ whole genome shotgun (WGS) entry which is preliminary data.</text>
</comment>
<dbReference type="AlphaFoldDB" id="A0A7J0DDN1"/>
<protein>
    <submittedName>
        <fullName evidence="2">Uncharacterized protein</fullName>
    </submittedName>
</protein>
<dbReference type="Proteomes" id="UP000585474">
    <property type="component" value="Unassembled WGS sequence"/>
</dbReference>
<dbReference type="EMBL" id="BJWL01000181">
    <property type="protein sequence ID" value="GFS33127.1"/>
    <property type="molecule type" value="Genomic_DNA"/>
</dbReference>
<name>A0A7J0DDN1_9ERIC</name>
<proteinExistence type="predicted"/>
<accession>A0A7J0DDN1</accession>
<evidence type="ECO:0000313" key="2">
    <source>
        <dbReference type="EMBL" id="GFS33127.1"/>
    </source>
</evidence>
<keyword evidence="3" id="KW-1185">Reference proteome</keyword>
<sequence>MSKRIILKKLAQKVEESKGVSSSTKSPPTAKGVVIWEKCLKDEVSNILPREVKSNGKVTLPLLNAKKAKSSMTSSAPAIKGAKPIMAPGKGTLANPGTALRLEASMLGNPSMAEKILVGIILPDDKEKAVVLGSSLTVRKLEGLLTEFGEQEQKATKKLKEKIEAVARLEAEVAELKKNEALTKGKAIKEYKSLNDFQEAVKSVAFKYFGEGFDFYKRQLAQHHPNLSIDLDGMGLDHDLLKEEDEEEEETGEDK</sequence>
<feature type="coiled-coil region" evidence="1">
    <location>
        <begin position="152"/>
        <end position="186"/>
    </location>
</feature>
<organism evidence="2 3">
    <name type="scientific">Actinidia rufa</name>
    <dbReference type="NCBI Taxonomy" id="165716"/>
    <lineage>
        <taxon>Eukaryota</taxon>
        <taxon>Viridiplantae</taxon>
        <taxon>Streptophyta</taxon>
        <taxon>Embryophyta</taxon>
        <taxon>Tracheophyta</taxon>
        <taxon>Spermatophyta</taxon>
        <taxon>Magnoliopsida</taxon>
        <taxon>eudicotyledons</taxon>
        <taxon>Gunneridae</taxon>
        <taxon>Pentapetalae</taxon>
        <taxon>asterids</taxon>
        <taxon>Ericales</taxon>
        <taxon>Actinidiaceae</taxon>
        <taxon>Actinidia</taxon>
    </lineage>
</organism>
<evidence type="ECO:0000313" key="3">
    <source>
        <dbReference type="Proteomes" id="UP000585474"/>
    </source>
</evidence>
<keyword evidence="1" id="KW-0175">Coiled coil</keyword>
<gene>
    <name evidence="2" type="ORF">Acr_00g0026490</name>
</gene>
<reference evidence="3" key="1">
    <citation type="submission" date="2019-07" db="EMBL/GenBank/DDBJ databases">
        <title>De Novo Assembly of kiwifruit Actinidia rufa.</title>
        <authorList>
            <person name="Sugita-Konishi S."/>
            <person name="Sato K."/>
            <person name="Mori E."/>
            <person name="Abe Y."/>
            <person name="Kisaki G."/>
            <person name="Hamano K."/>
            <person name="Suezawa K."/>
            <person name="Otani M."/>
            <person name="Fukuda T."/>
            <person name="Manabe T."/>
            <person name="Gomi K."/>
            <person name="Tabuchi M."/>
            <person name="Akimitsu K."/>
            <person name="Kataoka I."/>
        </authorList>
    </citation>
    <scope>NUCLEOTIDE SEQUENCE [LARGE SCALE GENOMIC DNA]</scope>
    <source>
        <strain evidence="3">cv. Fuchu</strain>
    </source>
</reference>
<evidence type="ECO:0000256" key="1">
    <source>
        <dbReference type="SAM" id="Coils"/>
    </source>
</evidence>